<evidence type="ECO:0000256" key="4">
    <source>
        <dbReference type="ARBA" id="ARBA00022827"/>
    </source>
</evidence>
<dbReference type="PANTHER" id="PTHR43292">
    <property type="entry name" value="ACYL-COA DEHYDROGENASE"/>
    <property type="match status" value="1"/>
</dbReference>
<dbReference type="Pfam" id="PF02770">
    <property type="entry name" value="Acyl-CoA_dh_M"/>
    <property type="match status" value="1"/>
</dbReference>
<dbReference type="InterPro" id="IPR046373">
    <property type="entry name" value="Acyl-CoA_Oxase/DH_mid-dom_sf"/>
</dbReference>
<evidence type="ECO:0000256" key="2">
    <source>
        <dbReference type="ARBA" id="ARBA00009347"/>
    </source>
</evidence>
<dbReference type="AlphaFoldDB" id="A0A7X5U1S9"/>
<dbReference type="GO" id="GO:0016627">
    <property type="term" value="F:oxidoreductase activity, acting on the CH-CH group of donors"/>
    <property type="evidence" value="ECO:0007669"/>
    <property type="project" value="InterPro"/>
</dbReference>
<evidence type="ECO:0000256" key="6">
    <source>
        <dbReference type="RuleBase" id="RU362125"/>
    </source>
</evidence>
<dbReference type="Pfam" id="PF02771">
    <property type="entry name" value="Acyl-CoA_dh_N"/>
    <property type="match status" value="1"/>
</dbReference>
<evidence type="ECO:0000259" key="9">
    <source>
        <dbReference type="Pfam" id="PF02771"/>
    </source>
</evidence>
<reference evidence="10 11" key="1">
    <citation type="submission" date="2020-03" db="EMBL/GenBank/DDBJ databases">
        <title>Sequencing the genomes of 1000 actinobacteria strains.</title>
        <authorList>
            <person name="Klenk H.-P."/>
        </authorList>
    </citation>
    <scope>NUCLEOTIDE SEQUENCE [LARGE SCALE GENOMIC DNA]</scope>
    <source>
        <strain evidence="10 11">DSM 44556</strain>
    </source>
</reference>
<dbReference type="Proteomes" id="UP000547444">
    <property type="component" value="Unassembled WGS sequence"/>
</dbReference>
<dbReference type="EMBL" id="JAANOW010000002">
    <property type="protein sequence ID" value="NIH96810.1"/>
    <property type="molecule type" value="Genomic_DNA"/>
</dbReference>
<dbReference type="InterPro" id="IPR009075">
    <property type="entry name" value="AcylCo_DH/oxidase_C"/>
</dbReference>
<feature type="domain" description="Acyl-CoA dehydrogenase/oxidase C-terminal" evidence="7">
    <location>
        <begin position="230"/>
        <end position="370"/>
    </location>
</feature>
<dbReference type="InterPro" id="IPR009100">
    <property type="entry name" value="AcylCoA_DH/oxidase_NM_dom_sf"/>
</dbReference>
<dbReference type="GO" id="GO:0005886">
    <property type="term" value="C:plasma membrane"/>
    <property type="evidence" value="ECO:0007669"/>
    <property type="project" value="TreeGrafter"/>
</dbReference>
<dbReference type="InterPro" id="IPR006091">
    <property type="entry name" value="Acyl-CoA_Oxase/DH_mid-dom"/>
</dbReference>
<dbReference type="Gene3D" id="2.40.110.10">
    <property type="entry name" value="Butyryl-CoA Dehydrogenase, subunit A, domain 2"/>
    <property type="match status" value="1"/>
</dbReference>
<evidence type="ECO:0000313" key="10">
    <source>
        <dbReference type="EMBL" id="NIH96810.1"/>
    </source>
</evidence>
<evidence type="ECO:0000313" key="11">
    <source>
        <dbReference type="Proteomes" id="UP000547444"/>
    </source>
</evidence>
<comment type="similarity">
    <text evidence="2 6">Belongs to the acyl-CoA dehydrogenase family.</text>
</comment>
<evidence type="ECO:0000256" key="5">
    <source>
        <dbReference type="ARBA" id="ARBA00023002"/>
    </source>
</evidence>
<comment type="cofactor">
    <cofactor evidence="1 6">
        <name>FAD</name>
        <dbReference type="ChEBI" id="CHEBI:57692"/>
    </cofactor>
</comment>
<comment type="caution">
    <text evidence="10">The sequence shown here is derived from an EMBL/GenBank/DDBJ whole genome shotgun (WGS) entry which is preliminary data.</text>
</comment>
<proteinExistence type="inferred from homology"/>
<keyword evidence="3 6" id="KW-0285">Flavoprotein</keyword>
<keyword evidence="4 6" id="KW-0274">FAD</keyword>
<evidence type="ECO:0000256" key="1">
    <source>
        <dbReference type="ARBA" id="ARBA00001974"/>
    </source>
</evidence>
<dbReference type="SUPFAM" id="SSF56645">
    <property type="entry name" value="Acyl-CoA dehydrogenase NM domain-like"/>
    <property type="match status" value="1"/>
</dbReference>
<evidence type="ECO:0000256" key="3">
    <source>
        <dbReference type="ARBA" id="ARBA00022630"/>
    </source>
</evidence>
<gene>
    <name evidence="10" type="ORF">FHU31_003800</name>
</gene>
<organism evidence="10 11">
    <name type="scientific">Mycolicibacterium fluoranthenivorans</name>
    <dbReference type="NCBI Taxonomy" id="258505"/>
    <lineage>
        <taxon>Bacteria</taxon>
        <taxon>Bacillati</taxon>
        <taxon>Actinomycetota</taxon>
        <taxon>Actinomycetes</taxon>
        <taxon>Mycobacteriales</taxon>
        <taxon>Mycobacteriaceae</taxon>
        <taxon>Mycolicibacterium</taxon>
    </lineage>
</organism>
<sequence>MSELHDPATFRAALQQWLAENDLNPPDDHSLEGHIRQFARVQKALYDAGWSRYGWPEHAGGLGGPAMLRAIVGEEVVGRRLAEPGPYSMLEVLAPTMIDYAPEALAAEMVPKLLSGEEQWCQGFSEPGSGSDLASLTTRADKKGDEDRYVVNGQKVWTSFAQYSHRCILLTRTGDADTPDHQAITAFFVDLDSPGVTVRPLQTMHGVDEFCEVYFDNVEVDAARMLGKPGDGWQLAMDLLPYERSTCFWQRIAYLYSRFDTLIDEVKRDGQTVDADMGEVYLALHTLRCRSRATQHRLADGHKLGPETSIDKVLLAAAEQRLYDTAHDLLSGVIELDDTEWRTEYLYSRAATIYGGTAEVQRNIIARRLLDLGKE</sequence>
<dbReference type="RefSeq" id="WP_167161390.1">
    <property type="nucleotide sequence ID" value="NZ_JAANOW010000002.1"/>
</dbReference>
<dbReference type="Gene3D" id="1.20.140.10">
    <property type="entry name" value="Butyryl-CoA Dehydrogenase, subunit A, domain 3"/>
    <property type="match status" value="1"/>
</dbReference>
<protein>
    <submittedName>
        <fullName evidence="10">Alkylation response protein AidB-like acyl-CoA dehydrogenase</fullName>
    </submittedName>
</protein>
<feature type="domain" description="Acyl-CoA oxidase/dehydrogenase middle" evidence="8">
    <location>
        <begin position="121"/>
        <end position="218"/>
    </location>
</feature>
<keyword evidence="11" id="KW-1185">Reference proteome</keyword>
<dbReference type="Gene3D" id="1.10.540.10">
    <property type="entry name" value="Acyl-CoA dehydrogenase/oxidase, N-terminal domain"/>
    <property type="match status" value="1"/>
</dbReference>
<dbReference type="Pfam" id="PF00441">
    <property type="entry name" value="Acyl-CoA_dh_1"/>
    <property type="match status" value="1"/>
</dbReference>
<name>A0A7X5U1S9_9MYCO</name>
<dbReference type="InterPro" id="IPR013786">
    <property type="entry name" value="AcylCoA_DH/ox_N"/>
</dbReference>
<evidence type="ECO:0000259" key="8">
    <source>
        <dbReference type="Pfam" id="PF02770"/>
    </source>
</evidence>
<dbReference type="GO" id="GO:0050660">
    <property type="term" value="F:flavin adenine dinucleotide binding"/>
    <property type="evidence" value="ECO:0007669"/>
    <property type="project" value="InterPro"/>
</dbReference>
<dbReference type="InterPro" id="IPR036250">
    <property type="entry name" value="AcylCo_DH-like_C"/>
</dbReference>
<feature type="domain" description="Acyl-CoA dehydrogenase/oxidase N-terminal" evidence="9">
    <location>
        <begin position="10"/>
        <end position="117"/>
    </location>
</feature>
<dbReference type="SUPFAM" id="SSF47203">
    <property type="entry name" value="Acyl-CoA dehydrogenase C-terminal domain-like"/>
    <property type="match status" value="1"/>
</dbReference>
<evidence type="ECO:0000259" key="7">
    <source>
        <dbReference type="Pfam" id="PF00441"/>
    </source>
</evidence>
<keyword evidence="5 6" id="KW-0560">Oxidoreductase</keyword>
<dbReference type="InterPro" id="IPR052161">
    <property type="entry name" value="Mycobact_Acyl-CoA_DH"/>
</dbReference>
<dbReference type="InterPro" id="IPR037069">
    <property type="entry name" value="AcylCoA_DH/ox_N_sf"/>
</dbReference>
<accession>A0A7X5U1S9</accession>
<dbReference type="PANTHER" id="PTHR43292:SF3">
    <property type="entry name" value="ACYL-COA DEHYDROGENASE FADE29"/>
    <property type="match status" value="1"/>
</dbReference>